<dbReference type="Proteomes" id="UP000831181">
    <property type="component" value="Chromosome"/>
</dbReference>
<evidence type="ECO:0000256" key="3">
    <source>
        <dbReference type="ARBA" id="ARBA00004763"/>
    </source>
</evidence>
<dbReference type="RefSeq" id="WP_260116538.1">
    <property type="nucleotide sequence ID" value="NZ_CP093361.1"/>
</dbReference>
<dbReference type="PANTHER" id="PTHR20941:SF1">
    <property type="entry name" value="FOLIC ACID SYNTHESIS PROTEIN FOL1"/>
    <property type="match status" value="1"/>
</dbReference>
<dbReference type="GO" id="GO:0004156">
    <property type="term" value="F:dihydropteroate synthase activity"/>
    <property type="evidence" value="ECO:0007669"/>
    <property type="project" value="UniProtKB-EC"/>
</dbReference>
<keyword evidence="14" id="KW-1185">Reference proteome</keyword>
<evidence type="ECO:0000256" key="2">
    <source>
        <dbReference type="ARBA" id="ARBA00001946"/>
    </source>
</evidence>
<evidence type="ECO:0000256" key="7">
    <source>
        <dbReference type="ARBA" id="ARBA00022679"/>
    </source>
</evidence>
<evidence type="ECO:0000256" key="4">
    <source>
        <dbReference type="ARBA" id="ARBA00009503"/>
    </source>
</evidence>
<dbReference type="InterPro" id="IPR006390">
    <property type="entry name" value="DHP_synth_dom"/>
</dbReference>
<evidence type="ECO:0000256" key="9">
    <source>
        <dbReference type="ARBA" id="ARBA00022842"/>
    </source>
</evidence>
<dbReference type="SUPFAM" id="SSF51717">
    <property type="entry name" value="Dihydropteroate synthetase-like"/>
    <property type="match status" value="1"/>
</dbReference>
<dbReference type="GO" id="GO:0046872">
    <property type="term" value="F:metal ion binding"/>
    <property type="evidence" value="ECO:0007669"/>
    <property type="project" value="UniProtKB-KW"/>
</dbReference>
<dbReference type="GO" id="GO:0005829">
    <property type="term" value="C:cytosol"/>
    <property type="evidence" value="ECO:0007669"/>
    <property type="project" value="TreeGrafter"/>
</dbReference>
<protein>
    <recommendedName>
        <fullName evidence="6">Dihydropteroate synthase</fullName>
        <ecNumber evidence="5">2.5.1.15</ecNumber>
    </recommendedName>
    <alternativeName>
        <fullName evidence="11">Dihydropteroate pyrophosphorylase</fullName>
    </alternativeName>
</protein>
<dbReference type="InterPro" id="IPR000489">
    <property type="entry name" value="Pterin-binding_dom"/>
</dbReference>
<sequence length="358" mass="40296">MQVKEVPMHNQNDLINIVITGNQDVASLSKVLTELHVNYWLTNELNLVIDKVQLHQLIKLTATAAWGAGLSAGLMQIYHRHQIMLRGANFELDLTIDPAIMAILNTSPDSFFDGNASNLNERSILKKVESFMVNNAKIIDLGGQSTRPGYQEIAPEVEIKRTVPFIKLIKREFPDAIISVDSYKPAVIQAVLDAGADIINDINGFEDSDAKLKLIAAYHPALIAMYNHRISQWQPDQLPAFFANRKELFASLGIHDDNWVIDPGVGFLAPDSQASDVDLINTLRELSEMNIATLIAISRKSMFKKQFGIDAKQNVWSTLVAELMMVHMGGQIIRVHDVEETNLMLQMRKQLEFPWWQQ</sequence>
<dbReference type="PANTHER" id="PTHR20941">
    <property type="entry name" value="FOLATE SYNTHESIS PROTEINS"/>
    <property type="match status" value="1"/>
</dbReference>
<dbReference type="EMBL" id="CP093361">
    <property type="protein sequence ID" value="UQS86736.1"/>
    <property type="molecule type" value="Genomic_DNA"/>
</dbReference>
<gene>
    <name evidence="13" type="primary">folP</name>
    <name evidence="13" type="ORF">MOO44_07590</name>
</gene>
<comment type="similarity">
    <text evidence="4">Belongs to the DHPS family.</text>
</comment>
<evidence type="ECO:0000256" key="5">
    <source>
        <dbReference type="ARBA" id="ARBA00012458"/>
    </source>
</evidence>
<comment type="pathway">
    <text evidence="3">Cofactor biosynthesis; tetrahydrofolate biosynthesis; 7,8-dihydrofolate from 2-amino-4-hydroxy-6-hydroxymethyl-7,8-dihydropteridine diphosphate and 4-aminobenzoate: step 1/2.</text>
</comment>
<keyword evidence="7 13" id="KW-0808">Transferase</keyword>
<evidence type="ECO:0000313" key="14">
    <source>
        <dbReference type="Proteomes" id="UP000831181"/>
    </source>
</evidence>
<feature type="domain" description="Pterin-binding" evidence="12">
    <location>
        <begin position="101"/>
        <end position="336"/>
    </location>
</feature>
<evidence type="ECO:0000259" key="12">
    <source>
        <dbReference type="Pfam" id="PF00809"/>
    </source>
</evidence>
<evidence type="ECO:0000256" key="10">
    <source>
        <dbReference type="ARBA" id="ARBA00022909"/>
    </source>
</evidence>
<dbReference type="NCBIfam" id="TIGR01496">
    <property type="entry name" value="DHPS"/>
    <property type="match status" value="1"/>
</dbReference>
<proteinExistence type="inferred from homology"/>
<evidence type="ECO:0000313" key="13">
    <source>
        <dbReference type="EMBL" id="UQS86736.1"/>
    </source>
</evidence>
<keyword evidence="8" id="KW-0479">Metal-binding</keyword>
<dbReference type="GO" id="GO:0046654">
    <property type="term" value="P:tetrahydrofolate biosynthetic process"/>
    <property type="evidence" value="ECO:0007669"/>
    <property type="project" value="TreeGrafter"/>
</dbReference>
<evidence type="ECO:0000256" key="8">
    <source>
        <dbReference type="ARBA" id="ARBA00022723"/>
    </source>
</evidence>
<dbReference type="KEGG" id="lbe:MOO44_07590"/>
<dbReference type="InterPro" id="IPR045031">
    <property type="entry name" value="DHP_synth-like"/>
</dbReference>
<dbReference type="GO" id="GO:0046656">
    <property type="term" value="P:folic acid biosynthetic process"/>
    <property type="evidence" value="ECO:0007669"/>
    <property type="project" value="UniProtKB-KW"/>
</dbReference>
<comment type="cofactor">
    <cofactor evidence="2">
        <name>Mg(2+)</name>
        <dbReference type="ChEBI" id="CHEBI:18420"/>
    </cofactor>
</comment>
<dbReference type="AlphaFoldDB" id="A0A976RSD0"/>
<keyword evidence="9" id="KW-0460">Magnesium</keyword>
<evidence type="ECO:0000256" key="6">
    <source>
        <dbReference type="ARBA" id="ARBA00016919"/>
    </source>
</evidence>
<keyword evidence="10" id="KW-0289">Folate biosynthesis</keyword>
<dbReference type="Gene3D" id="3.20.20.20">
    <property type="entry name" value="Dihydropteroate synthase-like"/>
    <property type="match status" value="1"/>
</dbReference>
<dbReference type="EC" id="2.5.1.15" evidence="5"/>
<name>A0A976RSD0_9LACO</name>
<organism evidence="13 14">
    <name type="scientific">Nicoliella spurrieriana</name>
    <dbReference type="NCBI Taxonomy" id="2925830"/>
    <lineage>
        <taxon>Bacteria</taxon>
        <taxon>Bacillati</taxon>
        <taxon>Bacillota</taxon>
        <taxon>Bacilli</taxon>
        <taxon>Lactobacillales</taxon>
        <taxon>Lactobacillaceae</taxon>
        <taxon>Nicoliella</taxon>
    </lineage>
</organism>
<evidence type="ECO:0000256" key="11">
    <source>
        <dbReference type="ARBA" id="ARBA00030193"/>
    </source>
</evidence>
<reference evidence="13" key="1">
    <citation type="journal article" date="2022" name="Int. J. Syst. Evol. Microbiol.">
        <title>Apilactobacillus apisilvae sp. nov., Nicolia spurrieriana gen. nov. sp. nov., Bombilactobacillus folatiphilus sp. nov. and Bombilactobacillus thymidiniphilus sp. nov., four new lactic acid bacterial isolates from stingless bees Tetragonula carbonaria and Austroplebeia australis.</title>
        <authorList>
            <person name="Oliphant S.A."/>
            <person name="Watson-Haigh N.S."/>
            <person name="Sumby K.M."/>
            <person name="Gardner J."/>
            <person name="Groom S."/>
            <person name="Jiranek V."/>
        </authorList>
    </citation>
    <scope>NUCLEOTIDE SEQUENCE</scope>
    <source>
        <strain evidence="13">SGEP1_A5</strain>
    </source>
</reference>
<evidence type="ECO:0000256" key="1">
    <source>
        <dbReference type="ARBA" id="ARBA00000012"/>
    </source>
</evidence>
<accession>A0A976RSD0</accession>
<comment type="catalytic activity">
    <reaction evidence="1">
        <text>(7,8-dihydropterin-6-yl)methyl diphosphate + 4-aminobenzoate = 7,8-dihydropteroate + diphosphate</text>
        <dbReference type="Rhea" id="RHEA:19949"/>
        <dbReference type="ChEBI" id="CHEBI:17836"/>
        <dbReference type="ChEBI" id="CHEBI:17839"/>
        <dbReference type="ChEBI" id="CHEBI:33019"/>
        <dbReference type="ChEBI" id="CHEBI:72950"/>
        <dbReference type="EC" id="2.5.1.15"/>
    </reaction>
</comment>
<dbReference type="Pfam" id="PF00809">
    <property type="entry name" value="Pterin_bind"/>
    <property type="match status" value="1"/>
</dbReference>
<dbReference type="InterPro" id="IPR011005">
    <property type="entry name" value="Dihydropteroate_synth-like_sf"/>
</dbReference>